<accession>Q57W31</accession>
<reference evidence="2" key="3">
    <citation type="submission" date="2005-04" db="EMBL/GenBank/DDBJ databases">
        <title>.</title>
        <authorList>
            <person name="Ghedin E."/>
            <person name="Blandin G."/>
            <person name="Bartholomeu D."/>
            <person name="Caler E."/>
            <person name="Haas B."/>
            <person name="Hannick L."/>
            <person name="Shallom J."/>
            <person name="Hou L."/>
            <person name="Djikeng A."/>
            <person name="Feldblyum T."/>
            <person name="Hostetler J."/>
            <person name="Johnson J."/>
            <person name="Jones K."/>
            <person name="Koo H.L."/>
            <person name="Larkin C."/>
            <person name="Pai G."/>
            <person name="Peterson J."/>
            <person name="Khalak H.G."/>
            <person name="Salzberg S."/>
            <person name="Simpson A.J."/>
            <person name="Tallon L."/>
            <person name="Van Aken S."/>
            <person name="Wanless D."/>
            <person name="White O."/>
            <person name="Wortman J."/>
            <person name="Fraser C.M."/>
            <person name="El-Sayed N.M.A."/>
        </authorList>
    </citation>
    <scope>NUCLEOTIDE SEQUENCE</scope>
    <source>
        <strain evidence="2">GUTat10.1</strain>
    </source>
</reference>
<proteinExistence type="predicted"/>
<reference evidence="3 4" key="2">
    <citation type="journal article" date="2005" name="Science">
        <title>The genome of the African trypanosome Trypanosoma brucei.</title>
        <authorList>
            <person name="Berriman M."/>
            <person name="Ghedin E."/>
            <person name="Hertz-Fowler C."/>
            <person name="Blandin G."/>
            <person name="Renauld H."/>
            <person name="Bartholomeu D.C."/>
            <person name="Lennard N.J."/>
            <person name="Caler E."/>
            <person name="Hamlin N.E."/>
            <person name="Haas B."/>
            <person name="Bohme U."/>
            <person name="Hannick L."/>
            <person name="Aslett M.A."/>
            <person name="Shallom J."/>
            <person name="Marcello L."/>
            <person name="Hou L."/>
            <person name="Wickstead B."/>
            <person name="Alsmark U.C."/>
            <person name="Arrowsmith C."/>
            <person name="Atkin R.J."/>
            <person name="Barron A.J."/>
            <person name="Bringaud F."/>
            <person name="Brooks K."/>
            <person name="Carrington M."/>
            <person name="Cherevach I."/>
            <person name="Chillingworth T.J."/>
            <person name="Churcher C."/>
            <person name="Clark L.N."/>
            <person name="Corton C.H."/>
            <person name="Cronin A."/>
            <person name="Davies R.M."/>
            <person name="Doggett J."/>
            <person name="Djikeng A."/>
            <person name="Feldblyum T."/>
            <person name="Field M.C."/>
            <person name="Fraser A."/>
            <person name="Goodhead I."/>
            <person name="Hance Z."/>
            <person name="Harper D."/>
            <person name="Harris B.R."/>
            <person name="Hauser H."/>
            <person name="Hostetler J."/>
            <person name="Ivens A."/>
            <person name="Jagels K."/>
            <person name="Johnson D."/>
            <person name="Johnson J."/>
            <person name="Jones K."/>
            <person name="Kerhornou A.X."/>
            <person name="Koo H."/>
            <person name="Larke N."/>
            <person name="Landfear S."/>
            <person name="Larkin C."/>
            <person name="Leech V."/>
            <person name="Line A."/>
            <person name="Lord A."/>
            <person name="Macleod A."/>
            <person name="Mooney P.J."/>
            <person name="Moule S."/>
            <person name="Martin D.M."/>
            <person name="Morgan G.W."/>
            <person name="Mungall K."/>
            <person name="Norbertczak H."/>
            <person name="Ormond D."/>
            <person name="Pai G."/>
            <person name="Peacock C.S."/>
            <person name="Peterson J."/>
            <person name="Quail M.A."/>
            <person name="Rabbinowitsch E."/>
            <person name="Rajandream M.A."/>
            <person name="Reitter C."/>
            <person name="Salzberg S.L."/>
            <person name="Sanders M."/>
            <person name="Schobel S."/>
            <person name="Sharp S."/>
            <person name="Simmonds M."/>
            <person name="Simpson A.J."/>
            <person name="Tallon L."/>
            <person name="Turner C.M."/>
            <person name="Tait A."/>
            <person name="Tivey A.R."/>
            <person name="Van Aken S."/>
            <person name="Walker D."/>
            <person name="Wanless D."/>
            <person name="Wang S."/>
            <person name="White B."/>
            <person name="White O."/>
            <person name="Whitehead S."/>
            <person name="Woodward J."/>
            <person name="Wortman J."/>
            <person name="Adams M.D."/>
            <person name="Embley T.M."/>
            <person name="Gull K."/>
            <person name="Ullu E."/>
            <person name="Barry J.D."/>
            <person name="Fairlamb A.H."/>
            <person name="Opperdoes F."/>
            <person name="Barrell B.G."/>
            <person name="Donelson J.E."/>
            <person name="Hall N."/>
            <person name="Fraser C.M."/>
            <person name="Melville S.E."/>
            <person name="El-Sayed N.M."/>
        </authorList>
    </citation>
    <scope>NUCLEOTIDE SEQUENCE [LARGE SCALE GENOMIC DNA]</scope>
    <source>
        <strain evidence="3 4">927/4 GUTat10.1</strain>
    </source>
</reference>
<dbReference type="PaxDb" id="5691-AAZ11201"/>
<evidence type="ECO:0000313" key="2">
    <source>
        <dbReference type="EMBL" id="AAX70188.1"/>
    </source>
</evidence>
<dbReference type="GO" id="GO:0005737">
    <property type="term" value="C:cytoplasm"/>
    <property type="evidence" value="ECO:0006056"/>
    <property type="project" value="Others"/>
</dbReference>
<dbReference type="EMBL" id="CP000068">
    <property type="protein sequence ID" value="AAZ11201.1"/>
    <property type="molecule type" value="Genomic_DNA"/>
</dbReference>
<accession>D6XG24</accession>
<dbReference type="KEGG" id="tbr:Tb927.5.860"/>
<sequence>MRNRFVRISFSLALLIAAFLAANAGSATNADNEATDYSSHRYKYLEMLKEADLKQMLHEKGEAFHHLRSKRELILAVLKLEKREEALRKARVTDTVQHEVRVEYCSG</sequence>
<evidence type="ECO:0000313" key="3">
    <source>
        <dbReference type="EMBL" id="AAZ11201.1"/>
    </source>
</evidence>
<reference evidence="3" key="4">
    <citation type="submission" date="2005-04" db="EMBL/GenBank/DDBJ databases">
        <title>Sequencing, closure, and annotation of Trypanosoma brucei chromosomes 2 through 8.</title>
        <authorList>
            <person name="Ghedin E."/>
            <person name="Blandin G."/>
            <person name="Bartholomeu D."/>
            <person name="Caler E."/>
            <person name="Haas B."/>
            <person name="Hannick L."/>
            <person name="Shallom J."/>
            <person name="Hou L."/>
            <person name="Djikeng A."/>
            <person name="Feldblyum T."/>
            <person name="Hostetler J."/>
            <person name="Johnson J."/>
            <person name="Jones K."/>
            <person name="Koo H.L."/>
            <person name="Larkin C."/>
            <person name="Pai G."/>
            <person name="Peterson J."/>
            <person name="Khalak H.G."/>
            <person name="Salzberg S."/>
            <person name="Simpson A.J."/>
            <person name="Tallon L."/>
            <person name="Van Aken S."/>
            <person name="Wanless D."/>
            <person name="White O."/>
            <person name="Wortman J."/>
            <person name="Fraser C.M."/>
            <person name="El-Sayed N.M.A."/>
        </authorList>
    </citation>
    <scope>NUCLEOTIDE SEQUENCE</scope>
    <source>
        <strain evidence="3">927/4 GUTat10.1</strain>
    </source>
</reference>
<dbReference type="AlphaFoldDB" id="Q57W31"/>
<name>Q57W31_TRYB2</name>
<dbReference type="InParanoid" id="Q57W31"/>
<keyword evidence="1" id="KW-0732">Signal</keyword>
<dbReference type="OMA" id="DNEATDY"/>
<keyword evidence="4" id="KW-1185">Reference proteome</keyword>
<dbReference type="OrthoDB" id="252826at2759"/>
<dbReference type="GeneID" id="3657189"/>
<feature type="chain" id="PRO_5010844137" evidence="1">
    <location>
        <begin position="25"/>
        <end position="107"/>
    </location>
</feature>
<dbReference type="RefSeq" id="XP_844760.1">
    <property type="nucleotide sequence ID" value="XM_839667.1"/>
</dbReference>
<dbReference type="EMBL" id="AC159432">
    <property type="protein sequence ID" value="AAX70188.1"/>
    <property type="molecule type" value="Genomic_DNA"/>
</dbReference>
<reference evidence="3" key="1">
    <citation type="journal article" date="2005" name="Science">
        <title>Comparative genomics of trypanosomatid parasitic protozoa.</title>
        <authorList>
            <person name="El-Sayed N.M."/>
            <person name="Myler P.J."/>
            <person name="Blandin G."/>
            <person name="Berriman M."/>
            <person name="Crabtree J."/>
            <person name="Aggarwal G."/>
            <person name="Caler E."/>
            <person name="Renauld H."/>
            <person name="Worthey E.A."/>
            <person name="Hertz-Fowler C."/>
            <person name="Ghedin E."/>
            <person name="Peacock C."/>
            <person name="Bartholomeu D.C."/>
            <person name="Haas B.J."/>
            <person name="Tran A.N."/>
            <person name="Wortman J.R."/>
            <person name="Alsmark U.C."/>
            <person name="Angiuoli S."/>
            <person name="Anupama A."/>
            <person name="Badger J."/>
            <person name="Bringaud F."/>
            <person name="Cadag E."/>
            <person name="Carlton J.M."/>
            <person name="Cerqueira G.C."/>
            <person name="Creasy T."/>
            <person name="Delcher A.L."/>
            <person name="Djikeng A."/>
            <person name="Embley T.M."/>
            <person name="Hauser C."/>
            <person name="Ivens A.C."/>
            <person name="Kummerfeld S.K."/>
            <person name="Pereira-Leal J.B."/>
            <person name="Nilsson D."/>
            <person name="Peterson J."/>
            <person name="Salzberg S.L."/>
            <person name="Shallom J."/>
            <person name="Silva J.C."/>
            <person name="Sundaram J."/>
            <person name="Westenberger S."/>
            <person name="White O."/>
            <person name="Melville S.E."/>
            <person name="Donelson J.E."/>
            <person name="Andersson B."/>
            <person name="Stuart K.D."/>
            <person name="Hall N."/>
        </authorList>
    </citation>
    <scope>NUCLEOTIDE SEQUENCE</scope>
    <source>
        <strain evidence="3">927/4 GUTat10.1</strain>
    </source>
</reference>
<feature type="signal peptide" evidence="1">
    <location>
        <begin position="1"/>
        <end position="24"/>
    </location>
</feature>
<evidence type="ECO:0000313" key="4">
    <source>
        <dbReference type="Proteomes" id="UP000008524"/>
    </source>
</evidence>
<dbReference type="Proteomes" id="UP000008524">
    <property type="component" value="Chromosome 5"/>
</dbReference>
<evidence type="ECO:0000256" key="1">
    <source>
        <dbReference type="SAM" id="SignalP"/>
    </source>
</evidence>
<organism evidence="2 4">
    <name type="scientific">Trypanosoma brucei brucei (strain 927/4 GUTat10.1)</name>
    <dbReference type="NCBI Taxonomy" id="185431"/>
    <lineage>
        <taxon>Eukaryota</taxon>
        <taxon>Discoba</taxon>
        <taxon>Euglenozoa</taxon>
        <taxon>Kinetoplastea</taxon>
        <taxon>Metakinetoplastina</taxon>
        <taxon>Trypanosomatida</taxon>
        <taxon>Trypanosomatidae</taxon>
        <taxon>Trypanosoma</taxon>
    </lineage>
</organism>
<gene>
    <name evidence="3" type="primary">Tb05.28F8.560</name>
    <name evidence="2" type="ORF">Tb927.5.860</name>
</gene>
<protein>
    <submittedName>
        <fullName evidence="2">Uncharacterized protein</fullName>
    </submittedName>
</protein>